<feature type="compositionally biased region" description="Basic residues" evidence="2">
    <location>
        <begin position="167"/>
        <end position="177"/>
    </location>
</feature>
<evidence type="ECO:0000256" key="2">
    <source>
        <dbReference type="SAM" id="MobiDB-lite"/>
    </source>
</evidence>
<protein>
    <recommendedName>
        <fullName evidence="5">Glutamic acid-rich protein-like</fullName>
    </recommendedName>
</protein>
<feature type="compositionally biased region" description="Polar residues" evidence="2">
    <location>
        <begin position="343"/>
        <end position="353"/>
    </location>
</feature>
<feature type="compositionally biased region" description="Polar residues" evidence="2">
    <location>
        <begin position="196"/>
        <end position="209"/>
    </location>
</feature>
<evidence type="ECO:0000313" key="4">
    <source>
        <dbReference type="Proteomes" id="UP001151760"/>
    </source>
</evidence>
<keyword evidence="1" id="KW-0175">Coiled coil</keyword>
<name>A0ABQ5FY14_9ASTR</name>
<accession>A0ABQ5FY14</accession>
<gene>
    <name evidence="3" type="ORF">Tco_1019594</name>
</gene>
<feature type="region of interest" description="Disordered" evidence="2">
    <location>
        <begin position="141"/>
        <end position="209"/>
    </location>
</feature>
<feature type="compositionally biased region" description="Basic and acidic residues" evidence="2">
    <location>
        <begin position="332"/>
        <end position="342"/>
    </location>
</feature>
<comment type="caution">
    <text evidence="3">The sequence shown here is derived from an EMBL/GenBank/DDBJ whole genome shotgun (WGS) entry which is preliminary data.</text>
</comment>
<sequence>MRYEKSSQKLTFYKAFFSPQWKYFIHTITQCLSAKSTAWNEFSCLMASLIICLATNQKFNLSKYIFDAMVKHLDGGVKFLMYPRFLQVFINQQLGDMSHHKKIFVNPFHTKKVFANMKRACKDFSGRIKPLFDTMMVQASEEVGEDSGHPTDSTQVPILDQPSTSSKTKKKQPSKKTQRQEEEVSQDETEHEESVPTPSNDPQPSGEDSMQLTDLMVLCTKLQTQVLDLEKAKDAQAKEIAALKKRIQRLERKKMSRPTGLKRLKKVGMSRRVESSKDQESLGGPEDASKQGRSIADINANVEVTLVDETQERQNDELVFDTRVLDTNEMPVEEKVDKKDEQSSTAGEAVTTASVEDSAAPITIEEITLAQTLIQIKAAKPKVVTTAATTTTTTRAKAKAVVV</sequence>
<proteinExistence type="predicted"/>
<evidence type="ECO:0000313" key="3">
    <source>
        <dbReference type="EMBL" id="GJT68114.1"/>
    </source>
</evidence>
<evidence type="ECO:0008006" key="5">
    <source>
        <dbReference type="Google" id="ProtNLM"/>
    </source>
</evidence>
<dbReference type="EMBL" id="BQNB010017869">
    <property type="protein sequence ID" value="GJT68114.1"/>
    <property type="molecule type" value="Genomic_DNA"/>
</dbReference>
<dbReference type="Proteomes" id="UP001151760">
    <property type="component" value="Unassembled WGS sequence"/>
</dbReference>
<reference evidence="3" key="2">
    <citation type="submission" date="2022-01" db="EMBL/GenBank/DDBJ databases">
        <authorList>
            <person name="Yamashiro T."/>
            <person name="Shiraishi A."/>
            <person name="Satake H."/>
            <person name="Nakayama K."/>
        </authorList>
    </citation>
    <scope>NUCLEOTIDE SEQUENCE</scope>
</reference>
<keyword evidence="4" id="KW-1185">Reference proteome</keyword>
<feature type="compositionally biased region" description="Basic and acidic residues" evidence="2">
    <location>
        <begin position="271"/>
        <end position="280"/>
    </location>
</feature>
<feature type="region of interest" description="Disordered" evidence="2">
    <location>
        <begin position="253"/>
        <end position="295"/>
    </location>
</feature>
<evidence type="ECO:0000256" key="1">
    <source>
        <dbReference type="SAM" id="Coils"/>
    </source>
</evidence>
<feature type="region of interest" description="Disordered" evidence="2">
    <location>
        <begin position="332"/>
        <end position="353"/>
    </location>
</feature>
<feature type="compositionally biased region" description="Basic residues" evidence="2">
    <location>
        <begin position="253"/>
        <end position="269"/>
    </location>
</feature>
<reference evidence="3" key="1">
    <citation type="journal article" date="2022" name="Int. J. Mol. Sci.">
        <title>Draft Genome of Tanacetum Coccineum: Genomic Comparison of Closely Related Tanacetum-Family Plants.</title>
        <authorList>
            <person name="Yamashiro T."/>
            <person name="Shiraishi A."/>
            <person name="Nakayama K."/>
            <person name="Satake H."/>
        </authorList>
    </citation>
    <scope>NUCLEOTIDE SEQUENCE</scope>
</reference>
<organism evidence="3 4">
    <name type="scientific">Tanacetum coccineum</name>
    <dbReference type="NCBI Taxonomy" id="301880"/>
    <lineage>
        <taxon>Eukaryota</taxon>
        <taxon>Viridiplantae</taxon>
        <taxon>Streptophyta</taxon>
        <taxon>Embryophyta</taxon>
        <taxon>Tracheophyta</taxon>
        <taxon>Spermatophyta</taxon>
        <taxon>Magnoliopsida</taxon>
        <taxon>eudicotyledons</taxon>
        <taxon>Gunneridae</taxon>
        <taxon>Pentapetalae</taxon>
        <taxon>asterids</taxon>
        <taxon>campanulids</taxon>
        <taxon>Asterales</taxon>
        <taxon>Asteraceae</taxon>
        <taxon>Asteroideae</taxon>
        <taxon>Anthemideae</taxon>
        <taxon>Anthemidinae</taxon>
        <taxon>Tanacetum</taxon>
    </lineage>
</organism>
<feature type="coiled-coil region" evidence="1">
    <location>
        <begin position="226"/>
        <end position="253"/>
    </location>
</feature>